<sequence length="149" mass="14609">MTASDRTLADRASASAAVSRRTALTLGGATASVVALAACAPGASTPPAAEAPPAEPTAVGSLADLPVGGTASAELGSTPILLSRPAEGEVKAFSAICTHQQCVVSADFGCPCHGSTFDASTGEPTEGPAMQPLPEYQVTLDGDTILVSA</sequence>
<keyword evidence="4" id="KW-0411">Iron-sulfur</keyword>
<feature type="region of interest" description="Disordered" evidence="6">
    <location>
        <begin position="44"/>
        <end position="70"/>
    </location>
</feature>
<dbReference type="PANTHER" id="PTHR10134">
    <property type="entry name" value="CYTOCHROME B-C1 COMPLEX SUBUNIT RIESKE, MITOCHONDRIAL"/>
    <property type="match status" value="1"/>
</dbReference>
<dbReference type="CDD" id="cd03467">
    <property type="entry name" value="Rieske"/>
    <property type="match status" value="1"/>
</dbReference>
<dbReference type="Gene3D" id="2.102.10.10">
    <property type="entry name" value="Rieske [2Fe-2S] iron-sulphur domain"/>
    <property type="match status" value="1"/>
</dbReference>
<keyword evidence="3" id="KW-0408">Iron</keyword>
<dbReference type="InterPro" id="IPR036922">
    <property type="entry name" value="Rieske_2Fe-2S_sf"/>
</dbReference>
<evidence type="ECO:0000256" key="6">
    <source>
        <dbReference type="SAM" id="MobiDB-lite"/>
    </source>
</evidence>
<evidence type="ECO:0000256" key="2">
    <source>
        <dbReference type="ARBA" id="ARBA00022723"/>
    </source>
</evidence>
<feature type="domain" description="Rieske" evidence="7">
    <location>
        <begin position="57"/>
        <end position="147"/>
    </location>
</feature>
<dbReference type="InterPro" id="IPR006311">
    <property type="entry name" value="TAT_signal"/>
</dbReference>
<keyword evidence="2" id="KW-0479">Metal-binding</keyword>
<gene>
    <name evidence="8" type="ORF">ACFFGH_11220</name>
</gene>
<dbReference type="EMBL" id="JBHLTG010000002">
    <property type="protein sequence ID" value="MFC0678409.1"/>
    <property type="molecule type" value="Genomic_DNA"/>
</dbReference>
<protein>
    <submittedName>
        <fullName evidence="8">Rieske (2Fe-2S) protein</fullName>
    </submittedName>
</protein>
<keyword evidence="1" id="KW-0001">2Fe-2S</keyword>
<reference evidence="8 9" key="1">
    <citation type="submission" date="2024-09" db="EMBL/GenBank/DDBJ databases">
        <authorList>
            <person name="Sun Q."/>
            <person name="Mori K."/>
        </authorList>
    </citation>
    <scope>NUCLEOTIDE SEQUENCE [LARGE SCALE GENOMIC DNA]</scope>
    <source>
        <strain evidence="8 9">KCTC 23076</strain>
    </source>
</reference>
<keyword evidence="5" id="KW-1015">Disulfide bond</keyword>
<dbReference type="SUPFAM" id="SSF50022">
    <property type="entry name" value="ISP domain"/>
    <property type="match status" value="1"/>
</dbReference>
<dbReference type="RefSeq" id="WP_386668237.1">
    <property type="nucleotide sequence ID" value="NZ_JBHLTG010000002.1"/>
</dbReference>
<evidence type="ECO:0000259" key="7">
    <source>
        <dbReference type="PROSITE" id="PS51296"/>
    </source>
</evidence>
<dbReference type="InterPro" id="IPR014349">
    <property type="entry name" value="Rieske_Fe-S_prot"/>
</dbReference>
<accession>A0ABV6RN42</accession>
<evidence type="ECO:0000313" key="9">
    <source>
        <dbReference type="Proteomes" id="UP001589896"/>
    </source>
</evidence>
<proteinExistence type="predicted"/>
<evidence type="ECO:0000313" key="8">
    <source>
        <dbReference type="EMBL" id="MFC0678409.1"/>
    </source>
</evidence>
<dbReference type="PROSITE" id="PS51318">
    <property type="entry name" value="TAT"/>
    <property type="match status" value="1"/>
</dbReference>
<evidence type="ECO:0000256" key="5">
    <source>
        <dbReference type="ARBA" id="ARBA00023157"/>
    </source>
</evidence>
<dbReference type="Pfam" id="PF00355">
    <property type="entry name" value="Rieske"/>
    <property type="match status" value="1"/>
</dbReference>
<dbReference type="Proteomes" id="UP001589896">
    <property type="component" value="Unassembled WGS sequence"/>
</dbReference>
<name>A0ABV6RN42_9GAMM</name>
<evidence type="ECO:0000256" key="3">
    <source>
        <dbReference type="ARBA" id="ARBA00023004"/>
    </source>
</evidence>
<comment type="caution">
    <text evidence="8">The sequence shown here is derived from an EMBL/GenBank/DDBJ whole genome shotgun (WGS) entry which is preliminary data.</text>
</comment>
<evidence type="ECO:0000256" key="1">
    <source>
        <dbReference type="ARBA" id="ARBA00022714"/>
    </source>
</evidence>
<evidence type="ECO:0000256" key="4">
    <source>
        <dbReference type="ARBA" id="ARBA00023014"/>
    </source>
</evidence>
<dbReference type="InterPro" id="IPR017941">
    <property type="entry name" value="Rieske_2Fe-2S"/>
</dbReference>
<dbReference type="PROSITE" id="PS51296">
    <property type="entry name" value="RIESKE"/>
    <property type="match status" value="1"/>
</dbReference>
<organism evidence="8 9">
    <name type="scientific">Lysobacter korlensis</name>
    <dbReference type="NCBI Taxonomy" id="553636"/>
    <lineage>
        <taxon>Bacteria</taxon>
        <taxon>Pseudomonadati</taxon>
        <taxon>Pseudomonadota</taxon>
        <taxon>Gammaproteobacteria</taxon>
        <taxon>Lysobacterales</taxon>
        <taxon>Lysobacteraceae</taxon>
        <taxon>Lysobacter</taxon>
    </lineage>
</organism>
<keyword evidence="9" id="KW-1185">Reference proteome</keyword>